<evidence type="ECO:0000256" key="2">
    <source>
        <dbReference type="ARBA" id="ARBA00022679"/>
    </source>
</evidence>
<dbReference type="AlphaFoldDB" id="A0AAD2CI38"/>
<dbReference type="InterPro" id="IPR001537">
    <property type="entry name" value="SpoU_MeTrfase"/>
</dbReference>
<evidence type="ECO:0000259" key="3">
    <source>
        <dbReference type="Pfam" id="PF00588"/>
    </source>
</evidence>
<protein>
    <recommendedName>
        <fullName evidence="3">tRNA/rRNA methyltransferase SpoU type domain-containing protein</fullName>
    </recommendedName>
</protein>
<evidence type="ECO:0000313" key="4">
    <source>
        <dbReference type="EMBL" id="CAJ1934946.1"/>
    </source>
</evidence>
<accession>A0AAD2CI38</accession>
<dbReference type="GO" id="GO:0003723">
    <property type="term" value="F:RNA binding"/>
    <property type="evidence" value="ECO:0007669"/>
    <property type="project" value="InterPro"/>
</dbReference>
<comment type="caution">
    <text evidence="4">The sequence shown here is derived from an EMBL/GenBank/DDBJ whole genome shotgun (WGS) entry which is preliminary data.</text>
</comment>
<dbReference type="InterPro" id="IPR029028">
    <property type="entry name" value="Alpha/beta_knot_MTases"/>
</dbReference>
<keyword evidence="1" id="KW-0489">Methyltransferase</keyword>
<evidence type="ECO:0000256" key="1">
    <source>
        <dbReference type="ARBA" id="ARBA00022603"/>
    </source>
</evidence>
<dbReference type="PANTHER" id="PTHR46429">
    <property type="entry name" value="23S RRNA (GUANOSINE-2'-O-)-METHYLTRANSFERASE RLMB"/>
    <property type="match status" value="1"/>
</dbReference>
<evidence type="ECO:0000313" key="5">
    <source>
        <dbReference type="Proteomes" id="UP001295423"/>
    </source>
</evidence>
<dbReference type="GO" id="GO:0008173">
    <property type="term" value="F:RNA methyltransferase activity"/>
    <property type="evidence" value="ECO:0007669"/>
    <property type="project" value="InterPro"/>
</dbReference>
<dbReference type="GO" id="GO:0032259">
    <property type="term" value="P:methylation"/>
    <property type="evidence" value="ECO:0007669"/>
    <property type="project" value="UniProtKB-KW"/>
</dbReference>
<dbReference type="Gene3D" id="3.40.1280.10">
    <property type="match status" value="1"/>
</dbReference>
<dbReference type="SUPFAM" id="SSF75217">
    <property type="entry name" value="alpha/beta knot"/>
    <property type="match status" value="1"/>
</dbReference>
<organism evidence="4 5">
    <name type="scientific">Cylindrotheca closterium</name>
    <dbReference type="NCBI Taxonomy" id="2856"/>
    <lineage>
        <taxon>Eukaryota</taxon>
        <taxon>Sar</taxon>
        <taxon>Stramenopiles</taxon>
        <taxon>Ochrophyta</taxon>
        <taxon>Bacillariophyta</taxon>
        <taxon>Bacillariophyceae</taxon>
        <taxon>Bacillariophycidae</taxon>
        <taxon>Bacillariales</taxon>
        <taxon>Bacillariaceae</taxon>
        <taxon>Cylindrotheca</taxon>
    </lineage>
</organism>
<feature type="domain" description="tRNA/rRNA methyltransferase SpoU type" evidence="3">
    <location>
        <begin position="177"/>
        <end position="333"/>
    </location>
</feature>
<name>A0AAD2CI38_9STRA</name>
<keyword evidence="5" id="KW-1185">Reference proteome</keyword>
<reference evidence="4" key="1">
    <citation type="submission" date="2023-08" db="EMBL/GenBank/DDBJ databases">
        <authorList>
            <person name="Audoor S."/>
            <person name="Bilcke G."/>
        </authorList>
    </citation>
    <scope>NUCLEOTIDE SEQUENCE</scope>
</reference>
<dbReference type="EMBL" id="CAKOGP040000424">
    <property type="protein sequence ID" value="CAJ1934946.1"/>
    <property type="molecule type" value="Genomic_DNA"/>
</dbReference>
<proteinExistence type="predicted"/>
<keyword evidence="2" id="KW-0808">Transferase</keyword>
<dbReference type="Pfam" id="PF00588">
    <property type="entry name" value="SpoU_methylase"/>
    <property type="match status" value="1"/>
</dbReference>
<dbReference type="GO" id="GO:0005829">
    <property type="term" value="C:cytosol"/>
    <property type="evidence" value="ECO:0007669"/>
    <property type="project" value="TreeGrafter"/>
</dbReference>
<dbReference type="InterPro" id="IPR029026">
    <property type="entry name" value="tRNA_m1G_MTases_N"/>
</dbReference>
<dbReference type="InterPro" id="IPR004441">
    <property type="entry name" value="rRNA_MeTrfase_TrmH"/>
</dbReference>
<dbReference type="PANTHER" id="PTHR46429:SF1">
    <property type="entry name" value="23S RRNA (GUANOSINE-2'-O-)-METHYLTRANSFERASE RLMB"/>
    <property type="match status" value="1"/>
</dbReference>
<gene>
    <name evidence="4" type="ORF">CYCCA115_LOCUS4283</name>
</gene>
<dbReference type="GO" id="GO:0006396">
    <property type="term" value="P:RNA processing"/>
    <property type="evidence" value="ECO:0007669"/>
    <property type="project" value="InterPro"/>
</dbReference>
<sequence>MMWILCTKSVVGYLVPSFKSFRYLSSSIPTKNVVLFSQSIKIDGCEDKPDDNLLKYVSKSTAKTDAASQFHEGSKERRQRLHAALSEIGIPVDSLVESPEFKGSAAIRTYNSFILPKSEGALAMTMQPQRASVVANNISFLMREHRSHQEEWLRNHDRSLQEAAELQEQRQSSAPKMILLLDDVRSAHNVGNIIRAAEASGCEKVIMCGSMTPSPPHPKVLKTALGAAEYVPYQSSISTLQAIRDLKANGYQIFGIETTSRSKMLWQVSFFEQLAGEANPGKETQNGKVALVFGNELVGVDVKVLEECNELVSVPTHGIKNSLNVATCASIIVWEVLRQWDAIELKTKEA</sequence>
<dbReference type="Proteomes" id="UP001295423">
    <property type="component" value="Unassembled WGS sequence"/>
</dbReference>